<keyword evidence="9 11" id="KW-0520">NAD</keyword>
<keyword evidence="10 11" id="KW-0472">Membrane</keyword>
<evidence type="ECO:0000256" key="10">
    <source>
        <dbReference type="ARBA" id="ARBA00023136"/>
    </source>
</evidence>
<evidence type="ECO:0000256" key="5">
    <source>
        <dbReference type="ARBA" id="ARBA00022692"/>
    </source>
</evidence>
<evidence type="ECO:0000256" key="9">
    <source>
        <dbReference type="ARBA" id="ARBA00023027"/>
    </source>
</evidence>
<evidence type="ECO:0000256" key="12">
    <source>
        <dbReference type="RuleBase" id="RU003639"/>
    </source>
</evidence>
<proteinExistence type="inferred from homology"/>
<dbReference type="RefSeq" id="WP_379530955.1">
    <property type="nucleotide sequence ID" value="NZ_JBHSBI010000014.1"/>
</dbReference>
<dbReference type="EC" id="7.1.1.-" evidence="11"/>
<sequence>MDLYVPILVLAVLAGGFAIFSVAIAPFTGPKRWNRAKLDAYECGIEPTPQPVGGGRFPLKYMITAMLFIVFDIEIIFLYPWAVSFAPETDDVGRTIFSGLGLFGLVEMLLFIITVLVAYAYVWRRKGLDWD</sequence>
<evidence type="ECO:0000256" key="3">
    <source>
        <dbReference type="ARBA" id="ARBA00022448"/>
    </source>
</evidence>
<dbReference type="GO" id="GO:0050136">
    <property type="term" value="F:NADH dehydrogenase (quinone) (non-electrogenic) activity"/>
    <property type="evidence" value="ECO:0007669"/>
    <property type="project" value="UniProtKB-EC"/>
</dbReference>
<accession>A0ABV8GAI6</accession>
<feature type="transmembrane region" description="Helical" evidence="11">
    <location>
        <begin position="102"/>
        <end position="122"/>
    </location>
</feature>
<keyword evidence="5 11" id="KW-0812">Transmembrane</keyword>
<dbReference type="InterPro" id="IPR000440">
    <property type="entry name" value="NADH_UbQ/plastoQ_OxRdtase_su3"/>
</dbReference>
<evidence type="ECO:0000256" key="7">
    <source>
        <dbReference type="ARBA" id="ARBA00022967"/>
    </source>
</evidence>
<dbReference type="HAMAP" id="MF_01394">
    <property type="entry name" value="NDH1_NuoA"/>
    <property type="match status" value="1"/>
</dbReference>
<evidence type="ECO:0000256" key="4">
    <source>
        <dbReference type="ARBA" id="ARBA00022475"/>
    </source>
</evidence>
<reference evidence="14" key="1">
    <citation type="journal article" date="2019" name="Int. J. Syst. Evol. Microbiol.">
        <title>The Global Catalogue of Microorganisms (GCM) 10K type strain sequencing project: providing services to taxonomists for standard genome sequencing and annotation.</title>
        <authorList>
            <consortium name="The Broad Institute Genomics Platform"/>
            <consortium name="The Broad Institute Genome Sequencing Center for Infectious Disease"/>
            <person name="Wu L."/>
            <person name="Ma J."/>
        </authorList>
    </citation>
    <scope>NUCLEOTIDE SEQUENCE [LARGE SCALE GENOMIC DNA]</scope>
    <source>
        <strain evidence="14">TBRC 1276</strain>
    </source>
</reference>
<dbReference type="Proteomes" id="UP001595851">
    <property type="component" value="Unassembled WGS sequence"/>
</dbReference>
<evidence type="ECO:0000313" key="13">
    <source>
        <dbReference type="EMBL" id="MFC4010996.1"/>
    </source>
</evidence>
<evidence type="ECO:0000256" key="1">
    <source>
        <dbReference type="ARBA" id="ARBA00004141"/>
    </source>
</evidence>
<comment type="similarity">
    <text evidence="2 11 12">Belongs to the complex I subunit 3 family.</text>
</comment>
<comment type="catalytic activity">
    <reaction evidence="11 12">
        <text>a quinone + NADH + 5 H(+)(in) = a quinol + NAD(+) + 4 H(+)(out)</text>
        <dbReference type="Rhea" id="RHEA:57888"/>
        <dbReference type="ChEBI" id="CHEBI:15378"/>
        <dbReference type="ChEBI" id="CHEBI:24646"/>
        <dbReference type="ChEBI" id="CHEBI:57540"/>
        <dbReference type="ChEBI" id="CHEBI:57945"/>
        <dbReference type="ChEBI" id="CHEBI:132124"/>
    </reaction>
</comment>
<dbReference type="EMBL" id="JBHSBI010000014">
    <property type="protein sequence ID" value="MFC4010996.1"/>
    <property type="molecule type" value="Genomic_DNA"/>
</dbReference>
<evidence type="ECO:0000256" key="8">
    <source>
        <dbReference type="ARBA" id="ARBA00022989"/>
    </source>
</evidence>
<evidence type="ECO:0000256" key="11">
    <source>
        <dbReference type="HAMAP-Rule" id="MF_01394"/>
    </source>
</evidence>
<evidence type="ECO:0000256" key="6">
    <source>
        <dbReference type="ARBA" id="ARBA00022719"/>
    </source>
</evidence>
<keyword evidence="14" id="KW-1185">Reference proteome</keyword>
<keyword evidence="6 11" id="KW-0874">Quinone</keyword>
<dbReference type="Gene3D" id="1.20.58.1610">
    <property type="entry name" value="NADH:ubiquinone/plastoquinone oxidoreductase, chain 3"/>
    <property type="match status" value="1"/>
</dbReference>
<comment type="function">
    <text evidence="11">NDH-1 shuttles electrons from NADH, via FMN and iron-sulfur (Fe-S) centers, to quinones in the respiratory chain. The immediate electron acceptor for the enzyme in this species is believed to be a menaquinone. Couples the redox reaction to proton translocation (for every two electrons transferred, four hydrogen ions are translocated across the cytoplasmic membrane), and thus conserves the redox energy in a proton gradient.</text>
</comment>
<evidence type="ECO:0000256" key="2">
    <source>
        <dbReference type="ARBA" id="ARBA00008472"/>
    </source>
</evidence>
<feature type="transmembrane region" description="Helical" evidence="11">
    <location>
        <begin position="6"/>
        <end position="27"/>
    </location>
</feature>
<name>A0ABV8GAI6_9ACTN</name>
<comment type="subunit">
    <text evidence="11">NDH-1 is composed of 14 different subunits. Subunits NuoA, H, J, K, L, M, N constitute the membrane sector of the complex.</text>
</comment>
<dbReference type="Pfam" id="PF00507">
    <property type="entry name" value="Oxidored_q4"/>
    <property type="match status" value="1"/>
</dbReference>
<gene>
    <name evidence="11" type="primary">nuoA</name>
    <name evidence="13" type="ORF">ACFOY2_27465</name>
</gene>
<feature type="transmembrane region" description="Helical" evidence="11">
    <location>
        <begin position="61"/>
        <end position="82"/>
    </location>
</feature>
<keyword evidence="3 11" id="KW-0813">Transport</keyword>
<keyword evidence="7 11" id="KW-1278">Translocase</keyword>
<comment type="subcellular location">
    <subcellularLocation>
        <location evidence="11 12">Cell membrane</location>
        <topology evidence="11 12">Multi-pass membrane protein</topology>
    </subcellularLocation>
    <subcellularLocation>
        <location evidence="1">Membrane</location>
        <topology evidence="1">Multi-pass membrane protein</topology>
    </subcellularLocation>
</comment>
<comment type="caution">
    <text evidence="13">The sequence shown here is derived from an EMBL/GenBank/DDBJ whole genome shotgun (WGS) entry which is preliminary data.</text>
</comment>
<dbReference type="PANTHER" id="PTHR11058">
    <property type="entry name" value="NADH-UBIQUINONE OXIDOREDUCTASE CHAIN 3"/>
    <property type="match status" value="1"/>
</dbReference>
<dbReference type="InterPro" id="IPR038430">
    <property type="entry name" value="NDAH_ubi_oxred_su3_sf"/>
</dbReference>
<keyword evidence="8 11" id="KW-1133">Transmembrane helix</keyword>
<dbReference type="NCBIfam" id="NF005922">
    <property type="entry name" value="PRK07928.1"/>
    <property type="match status" value="1"/>
</dbReference>
<keyword evidence="4 11" id="KW-1003">Cell membrane</keyword>
<dbReference type="PANTHER" id="PTHR11058:SF22">
    <property type="entry name" value="NADH-QUINONE OXIDOREDUCTASE SUBUNIT A"/>
    <property type="match status" value="1"/>
</dbReference>
<protein>
    <recommendedName>
        <fullName evidence="11">NADH-quinone oxidoreductase subunit A</fullName>
        <ecNumber evidence="11">7.1.1.-</ecNumber>
    </recommendedName>
    <alternativeName>
        <fullName evidence="11">NADH dehydrogenase I subunit A</fullName>
    </alternativeName>
    <alternativeName>
        <fullName evidence="11">NDH-1 subunit A</fullName>
    </alternativeName>
    <alternativeName>
        <fullName evidence="11">NUO1</fullName>
    </alternativeName>
</protein>
<evidence type="ECO:0000313" key="14">
    <source>
        <dbReference type="Proteomes" id="UP001595851"/>
    </source>
</evidence>
<organism evidence="13 14">
    <name type="scientific">Nonomuraea purpurea</name>
    <dbReference type="NCBI Taxonomy" id="1849276"/>
    <lineage>
        <taxon>Bacteria</taxon>
        <taxon>Bacillati</taxon>
        <taxon>Actinomycetota</taxon>
        <taxon>Actinomycetes</taxon>
        <taxon>Streptosporangiales</taxon>
        <taxon>Streptosporangiaceae</taxon>
        <taxon>Nonomuraea</taxon>
    </lineage>
</organism>
<keyword evidence="13" id="KW-0560">Oxidoreductase</keyword>
<dbReference type="InterPro" id="IPR023043">
    <property type="entry name" value="NAD(P)H_OxRDtase_bac/plastid"/>
</dbReference>